<gene>
    <name evidence="1" type="ORF">LCY76_03565</name>
</gene>
<protein>
    <submittedName>
        <fullName evidence="1">Spore gernimation protein GerPD</fullName>
    </submittedName>
</protein>
<organism evidence="1 2">
    <name type="scientific">Fictibacillus marinisediminis</name>
    <dbReference type="NCBI Taxonomy" id="2878389"/>
    <lineage>
        <taxon>Bacteria</taxon>
        <taxon>Bacillati</taxon>
        <taxon>Bacillota</taxon>
        <taxon>Bacilli</taxon>
        <taxon>Bacillales</taxon>
        <taxon>Fictibacillaceae</taxon>
        <taxon>Fictibacillus</taxon>
    </lineage>
</organism>
<dbReference type="RefSeq" id="WP_248251491.1">
    <property type="nucleotide sequence ID" value="NZ_JAIWJX010000002.1"/>
</dbReference>
<keyword evidence="2" id="KW-1185">Reference proteome</keyword>
<evidence type="ECO:0000313" key="2">
    <source>
        <dbReference type="Proteomes" id="UP001139011"/>
    </source>
</evidence>
<reference evidence="1" key="1">
    <citation type="submission" date="2021-09" db="EMBL/GenBank/DDBJ databases">
        <title>Genome analysis of Fictibacillus sp. KIGAM418 isolated from marine sediment.</title>
        <authorList>
            <person name="Seo M.-J."/>
            <person name="Cho E.-S."/>
            <person name="Hwang C.Y."/>
        </authorList>
    </citation>
    <scope>NUCLEOTIDE SEQUENCE</scope>
    <source>
        <strain evidence="1">KIGAM418</strain>
    </source>
</reference>
<comment type="caution">
    <text evidence="1">The sequence shown here is derived from an EMBL/GenBank/DDBJ whole genome shotgun (WGS) entry which is preliminary data.</text>
</comment>
<evidence type="ECO:0000313" key="1">
    <source>
        <dbReference type="EMBL" id="MCK6255700.1"/>
    </source>
</evidence>
<accession>A0A9X2BCG4</accession>
<dbReference type="Proteomes" id="UP001139011">
    <property type="component" value="Unassembled WGS sequence"/>
</dbReference>
<name>A0A9X2BCG4_9BACL</name>
<sequence>MRFQVINHELTVDYLRMVGVSSSSLVLVGDAGHIMLASMFDTPPESIVVGTSLVPLGI</sequence>
<dbReference type="AlphaFoldDB" id="A0A9X2BCG4"/>
<proteinExistence type="predicted"/>
<dbReference type="EMBL" id="JAIWJX010000002">
    <property type="protein sequence ID" value="MCK6255700.1"/>
    <property type="molecule type" value="Genomic_DNA"/>
</dbReference>